<evidence type="ECO:0000313" key="2">
    <source>
        <dbReference type="EMBL" id="MPC81383.1"/>
    </source>
</evidence>
<feature type="compositionally biased region" description="Basic residues" evidence="1">
    <location>
        <begin position="56"/>
        <end position="65"/>
    </location>
</feature>
<keyword evidence="3" id="KW-1185">Reference proteome</keyword>
<comment type="caution">
    <text evidence="2">The sequence shown here is derived from an EMBL/GenBank/DDBJ whole genome shotgun (WGS) entry which is preliminary data.</text>
</comment>
<accession>A0A5B7IGC7</accession>
<proteinExistence type="predicted"/>
<dbReference type="Proteomes" id="UP000324222">
    <property type="component" value="Unassembled WGS sequence"/>
</dbReference>
<organism evidence="2 3">
    <name type="scientific">Portunus trituberculatus</name>
    <name type="common">Swimming crab</name>
    <name type="synonym">Neptunus trituberculatus</name>
    <dbReference type="NCBI Taxonomy" id="210409"/>
    <lineage>
        <taxon>Eukaryota</taxon>
        <taxon>Metazoa</taxon>
        <taxon>Ecdysozoa</taxon>
        <taxon>Arthropoda</taxon>
        <taxon>Crustacea</taxon>
        <taxon>Multicrustacea</taxon>
        <taxon>Malacostraca</taxon>
        <taxon>Eumalacostraca</taxon>
        <taxon>Eucarida</taxon>
        <taxon>Decapoda</taxon>
        <taxon>Pleocyemata</taxon>
        <taxon>Brachyura</taxon>
        <taxon>Eubrachyura</taxon>
        <taxon>Portunoidea</taxon>
        <taxon>Portunidae</taxon>
        <taxon>Portuninae</taxon>
        <taxon>Portunus</taxon>
    </lineage>
</organism>
<protein>
    <submittedName>
        <fullName evidence="2">Uncharacterized protein</fullName>
    </submittedName>
</protein>
<feature type="compositionally biased region" description="Polar residues" evidence="1">
    <location>
        <begin position="77"/>
        <end position="93"/>
    </location>
</feature>
<dbReference type="EMBL" id="VSRR010056814">
    <property type="protein sequence ID" value="MPC81383.1"/>
    <property type="molecule type" value="Genomic_DNA"/>
</dbReference>
<evidence type="ECO:0000256" key="1">
    <source>
        <dbReference type="SAM" id="MobiDB-lite"/>
    </source>
</evidence>
<name>A0A5B7IGC7_PORTR</name>
<dbReference type="AlphaFoldDB" id="A0A5B7IGC7"/>
<feature type="region of interest" description="Disordered" evidence="1">
    <location>
        <begin position="42"/>
        <end position="120"/>
    </location>
</feature>
<feature type="compositionally biased region" description="Pro residues" evidence="1">
    <location>
        <begin position="94"/>
        <end position="114"/>
    </location>
</feature>
<gene>
    <name evidence="2" type="ORF">E2C01_075996</name>
</gene>
<reference evidence="2 3" key="1">
    <citation type="submission" date="2019-05" db="EMBL/GenBank/DDBJ databases">
        <title>Another draft genome of Portunus trituberculatus and its Hox gene families provides insights of decapod evolution.</title>
        <authorList>
            <person name="Jeong J.-H."/>
            <person name="Song I."/>
            <person name="Kim S."/>
            <person name="Choi T."/>
            <person name="Kim D."/>
            <person name="Ryu S."/>
            <person name="Kim W."/>
        </authorList>
    </citation>
    <scope>NUCLEOTIDE SEQUENCE [LARGE SCALE GENOMIC DNA]</scope>
    <source>
        <tissue evidence="2">Muscle</tissue>
    </source>
</reference>
<sequence length="153" mass="17363">MEIRHGIQGVKESNESTTALTITPLETTKNKNLNIKEGEKIIKKKRENKKKEAKKETRKHIHIHPHILTPIPPTHNLPITSRLITTTNFHEPSQPSPGHPTRYPPPPPPPPPSEPSSCLHYSYRHSSLQLRIPPLTKEVKEGEVSLSSFKCIY</sequence>
<evidence type="ECO:0000313" key="3">
    <source>
        <dbReference type="Proteomes" id="UP000324222"/>
    </source>
</evidence>